<organism evidence="1">
    <name type="scientific">hydrothermal vent metagenome</name>
    <dbReference type="NCBI Taxonomy" id="652676"/>
    <lineage>
        <taxon>unclassified sequences</taxon>
        <taxon>metagenomes</taxon>
        <taxon>ecological metagenomes</taxon>
    </lineage>
</organism>
<dbReference type="Gene3D" id="3.40.50.300">
    <property type="entry name" value="P-loop containing nucleotide triphosphate hydrolases"/>
    <property type="match status" value="1"/>
</dbReference>
<sequence>MKRIIIFGNAGSGKSTLAKKLAKQFKLTHLDLDTLAWLDTDPPSRKQLNDSAREMDRLLDQTPAWVIEGGYSDLLVLKLKQATEVFFLNLGVATCIDNCRSRPWEPHKYNSPEEQNNNLDMLIDWLKQYPFRDDDFSLTSHQQLFNDFTGKKMEFLTLPV</sequence>
<dbReference type="Pfam" id="PF13238">
    <property type="entry name" value="AAA_18"/>
    <property type="match status" value="1"/>
</dbReference>
<dbReference type="InterPro" id="IPR027417">
    <property type="entry name" value="P-loop_NTPase"/>
</dbReference>
<evidence type="ECO:0000313" key="1">
    <source>
        <dbReference type="EMBL" id="VAW67973.1"/>
    </source>
</evidence>
<proteinExistence type="predicted"/>
<evidence type="ECO:0008006" key="2">
    <source>
        <dbReference type="Google" id="ProtNLM"/>
    </source>
</evidence>
<dbReference type="SUPFAM" id="SSF52540">
    <property type="entry name" value="P-loop containing nucleoside triphosphate hydrolases"/>
    <property type="match status" value="1"/>
</dbReference>
<protein>
    <recommendedName>
        <fullName evidence="2">Shikimate kinase</fullName>
    </recommendedName>
</protein>
<accession>A0A3B0XUW1</accession>
<dbReference type="EMBL" id="UOFI01000115">
    <property type="protein sequence ID" value="VAW67973.1"/>
    <property type="molecule type" value="Genomic_DNA"/>
</dbReference>
<name>A0A3B0XUW1_9ZZZZ</name>
<dbReference type="PANTHER" id="PTHR37816">
    <property type="entry name" value="YALI0E33011P"/>
    <property type="match status" value="1"/>
</dbReference>
<gene>
    <name evidence="1" type="ORF">MNBD_GAMMA09-2348</name>
</gene>
<dbReference type="InterPro" id="IPR052922">
    <property type="entry name" value="Cytidylate_Kinase-2"/>
</dbReference>
<reference evidence="1" key="1">
    <citation type="submission" date="2018-06" db="EMBL/GenBank/DDBJ databases">
        <authorList>
            <person name="Zhirakovskaya E."/>
        </authorList>
    </citation>
    <scope>NUCLEOTIDE SEQUENCE</scope>
</reference>
<dbReference type="AlphaFoldDB" id="A0A3B0XUW1"/>
<dbReference type="PANTHER" id="PTHR37816:SF2">
    <property type="entry name" value="DNA TOPOLOGY MODULATION PROTEIN FLAR-RELATED PROTEIN"/>
    <property type="match status" value="1"/>
</dbReference>